<name>A0A7Y0Q7J6_9GAMM</name>
<dbReference type="Gene3D" id="3.40.190.10">
    <property type="entry name" value="Periplasmic binding protein-like II"/>
    <property type="match status" value="2"/>
</dbReference>
<protein>
    <submittedName>
        <fullName evidence="2">ABC transporter substrate-binding protein</fullName>
    </submittedName>
</protein>
<dbReference type="AlphaFoldDB" id="A0A7Y0Q7J6"/>
<dbReference type="PANTHER" id="PTHR35936">
    <property type="entry name" value="MEMBRANE-BOUND LYTIC MUREIN TRANSGLYCOSYLASE F"/>
    <property type="match status" value="1"/>
</dbReference>
<sequence>MAASIPYKGKQRKVKSLRLLIAATSISLLAFNLMAMEKTASYKQTSKITIKIASIDWCPQLCLDEPHPGYINEIVSKIYPSSHYLVTVDYFPWSRAIKAVREGAYDALLSPAKKEAPDLIYPQNAVGMQQMCFFVLKSSNWNFRDVNSLKNLNIGIARDTSIEELNSFMSNNRERFQFQTYLDRFVEQSAKKLMKGRFDAFVFTKQTTNYELHQLDLQSEIREAGCVSKANIYMAFTPDLKKRKRIMSLVDEFDAQMKKLLSNGVIEEILKKYKIN</sequence>
<dbReference type="PANTHER" id="PTHR35936:SF25">
    <property type="entry name" value="ABC TRANSPORTER SUBSTRATE-BINDING PROTEIN"/>
    <property type="match status" value="1"/>
</dbReference>
<evidence type="ECO:0000313" key="2">
    <source>
        <dbReference type="EMBL" id="NMP31115.1"/>
    </source>
</evidence>
<keyword evidence="3" id="KW-1185">Reference proteome</keyword>
<gene>
    <name evidence="2" type="ORF">HII17_06010</name>
</gene>
<dbReference type="SUPFAM" id="SSF53850">
    <property type="entry name" value="Periplasmic binding protein-like II"/>
    <property type="match status" value="1"/>
</dbReference>
<organism evidence="2 3">
    <name type="scientific">Thalassotalea algicola</name>
    <dbReference type="NCBI Taxonomy" id="2716224"/>
    <lineage>
        <taxon>Bacteria</taxon>
        <taxon>Pseudomonadati</taxon>
        <taxon>Pseudomonadota</taxon>
        <taxon>Gammaproteobacteria</taxon>
        <taxon>Alteromonadales</taxon>
        <taxon>Colwelliaceae</taxon>
        <taxon>Thalassotalea</taxon>
    </lineage>
</organism>
<evidence type="ECO:0000313" key="3">
    <source>
        <dbReference type="Proteomes" id="UP000568664"/>
    </source>
</evidence>
<comment type="caution">
    <text evidence="2">The sequence shown here is derived from an EMBL/GenBank/DDBJ whole genome shotgun (WGS) entry which is preliminary data.</text>
</comment>
<evidence type="ECO:0000256" key="1">
    <source>
        <dbReference type="ARBA" id="ARBA00010333"/>
    </source>
</evidence>
<comment type="similarity">
    <text evidence="1">Belongs to the bacterial solute-binding protein 3 family.</text>
</comment>
<proteinExistence type="inferred from homology"/>
<reference evidence="2 3" key="1">
    <citation type="submission" date="2020-04" db="EMBL/GenBank/DDBJ databases">
        <title>Thalassotalea sp. M1531, isolated from the surface of marine red alga.</title>
        <authorList>
            <person name="Pang L."/>
            <person name="Lu D.-C."/>
        </authorList>
    </citation>
    <scope>NUCLEOTIDE SEQUENCE [LARGE SCALE GENOMIC DNA]</scope>
    <source>
        <strain evidence="2 3">M1531</strain>
    </source>
</reference>
<dbReference type="EMBL" id="JABBXH010000002">
    <property type="protein sequence ID" value="NMP31115.1"/>
    <property type="molecule type" value="Genomic_DNA"/>
</dbReference>
<dbReference type="RefSeq" id="WP_169074454.1">
    <property type="nucleotide sequence ID" value="NZ_JABBXH010000002.1"/>
</dbReference>
<dbReference type="Proteomes" id="UP000568664">
    <property type="component" value="Unassembled WGS sequence"/>
</dbReference>
<accession>A0A7Y0Q7J6</accession>